<dbReference type="GeneID" id="9222804"/>
<dbReference type="Pfam" id="PF18647">
    <property type="entry name" value="Fungal_lectin_2"/>
    <property type="match status" value="1"/>
</dbReference>
<dbReference type="Gene3D" id="3.40.50.1110">
    <property type="entry name" value="SGNH hydrolase"/>
    <property type="match status" value="1"/>
</dbReference>
<dbReference type="Pfam" id="PF00657">
    <property type="entry name" value="Lipase_GDSL"/>
    <property type="match status" value="1"/>
</dbReference>
<keyword evidence="3" id="KW-1185">Reference proteome</keyword>
<dbReference type="RefSeq" id="XP_002848482.1">
    <property type="nucleotide sequence ID" value="XM_002848436.1"/>
</dbReference>
<dbReference type="GO" id="GO:0006629">
    <property type="term" value="P:lipid metabolic process"/>
    <property type="evidence" value="ECO:0007669"/>
    <property type="project" value="TreeGrafter"/>
</dbReference>
<feature type="chain" id="PRO_5002951690" evidence="1">
    <location>
        <begin position="23"/>
        <end position="656"/>
    </location>
</feature>
<proteinExistence type="predicted"/>
<gene>
    <name evidence="2" type="ORF">MCYG_03988</name>
</gene>
<sequence>MARSWLIVMLGCVICLSAKIYAAPTNHSAGHNQTSKDEIVKMPVIARGEVDATSFAWVHNMAAIGDSFTAGIGSGYQLGSFFYDRASWYCSRYDLAYPELIRQIIGPSLNEYQFVACSGDRSSQIYEQVKELKKDIDMVVMTAGGNDLCLAAMIKNCIMLPYNGEETCNVVIDQAQKNIDTILKPNLKQILLALDDKMAKDGIVVYNGYARFFNTEDEKCATDQQWNILHWYLKYWFKTPLTLTVERRKKFNVLVENINKAIREVVKDVSDEVDYNIGFSDWDLWAIEGVDGQMCDPTSTGKYPDKNQPDLQFFKGDTHIRSWFHDELKRRHIESVDEGKANHINKDIYNSLLWKSPSPRAEILHRLDKRAPSPPNCPGDNDWPDSTLGLGLPDSFGKLFHPNELGHQTIASFALAEAIDLRAKVLGLEPQSCEITDEFKCWQKVGRKGYVTATKADENYKDFCNGVVQPSHTVGWTSEKTYFKDTPDEHTFKVQLGKNTADFNKKECLESFERIIHGCDGNDVNNPLNWKFGGMWRRGEYTYELTVKRENRPWPLKSPYGFCEGIYRAFYSSYTLKGAGFSSWDSGQETLVPNMKSCFGLGLTAYNFKYFSEPDKDGMEWEVTFKTPIWVQARCFNNNKVVFAAGGFTNGCRGTG</sequence>
<evidence type="ECO:0000313" key="2">
    <source>
        <dbReference type="EMBL" id="EEQ31169.1"/>
    </source>
</evidence>
<dbReference type="VEuPathDB" id="FungiDB:MCYG_03988"/>
<dbReference type="eggNOG" id="ENOG502QVBV">
    <property type="taxonomic scope" value="Eukaryota"/>
</dbReference>
<dbReference type="Proteomes" id="UP000002035">
    <property type="component" value="Unassembled WGS sequence"/>
</dbReference>
<dbReference type="OMA" id="HFFKPDT"/>
<evidence type="ECO:0000313" key="3">
    <source>
        <dbReference type="Proteomes" id="UP000002035"/>
    </source>
</evidence>
<name>C5FMR6_ARTOC</name>
<protein>
    <submittedName>
        <fullName evidence="2">Uncharacterized protein</fullName>
    </submittedName>
</protein>
<reference evidence="3" key="1">
    <citation type="journal article" date="2012" name="MBio">
        <title>Comparative genome analysis of Trichophyton rubrum and related dermatophytes reveals candidate genes involved in infection.</title>
        <authorList>
            <person name="Martinez D.A."/>
            <person name="Oliver B.G."/>
            <person name="Graeser Y."/>
            <person name="Goldberg J.M."/>
            <person name="Li W."/>
            <person name="Martinez-Rossi N.M."/>
            <person name="Monod M."/>
            <person name="Shelest E."/>
            <person name="Barton R.C."/>
            <person name="Birch E."/>
            <person name="Brakhage A.A."/>
            <person name="Chen Z."/>
            <person name="Gurr S.J."/>
            <person name="Heiman D."/>
            <person name="Heitman J."/>
            <person name="Kosti I."/>
            <person name="Rossi A."/>
            <person name="Saif S."/>
            <person name="Samalova M."/>
            <person name="Saunders C.W."/>
            <person name="Shea T."/>
            <person name="Summerbell R.C."/>
            <person name="Xu J."/>
            <person name="Young S."/>
            <person name="Zeng Q."/>
            <person name="Birren B.W."/>
            <person name="Cuomo C.A."/>
            <person name="White T.C."/>
        </authorList>
    </citation>
    <scope>NUCLEOTIDE SEQUENCE [LARGE SCALE GENOMIC DNA]</scope>
    <source>
        <strain evidence="3">ATCC MYA-4605 / CBS 113480</strain>
    </source>
</reference>
<dbReference type="InterPro" id="IPR036514">
    <property type="entry name" value="SGNH_hydro_sf"/>
</dbReference>
<dbReference type="OrthoDB" id="1896086at2759"/>
<feature type="signal peptide" evidence="1">
    <location>
        <begin position="1"/>
        <end position="22"/>
    </location>
</feature>
<dbReference type="AlphaFoldDB" id="C5FMR6"/>
<dbReference type="GO" id="GO:0016788">
    <property type="term" value="F:hydrolase activity, acting on ester bonds"/>
    <property type="evidence" value="ECO:0007669"/>
    <property type="project" value="InterPro"/>
</dbReference>
<dbReference type="STRING" id="554155.C5FMR6"/>
<dbReference type="PANTHER" id="PTHR37981:SF1">
    <property type="entry name" value="SGNH HYDROLASE-TYPE ESTERASE DOMAIN-CONTAINING PROTEIN"/>
    <property type="match status" value="1"/>
</dbReference>
<dbReference type="PANTHER" id="PTHR37981">
    <property type="entry name" value="LIPASE 2"/>
    <property type="match status" value="1"/>
</dbReference>
<dbReference type="SUPFAM" id="SSF52266">
    <property type="entry name" value="SGNH hydrolase"/>
    <property type="match status" value="1"/>
</dbReference>
<organism evidence="2 3">
    <name type="scientific">Arthroderma otae (strain ATCC MYA-4605 / CBS 113480)</name>
    <name type="common">Microsporum canis</name>
    <dbReference type="NCBI Taxonomy" id="554155"/>
    <lineage>
        <taxon>Eukaryota</taxon>
        <taxon>Fungi</taxon>
        <taxon>Dikarya</taxon>
        <taxon>Ascomycota</taxon>
        <taxon>Pezizomycotina</taxon>
        <taxon>Eurotiomycetes</taxon>
        <taxon>Eurotiomycetidae</taxon>
        <taxon>Onygenales</taxon>
        <taxon>Arthrodermataceae</taxon>
        <taxon>Microsporum</taxon>
    </lineage>
</organism>
<evidence type="ECO:0000256" key="1">
    <source>
        <dbReference type="SAM" id="SignalP"/>
    </source>
</evidence>
<dbReference type="HOGENOM" id="CLU_032618_0_0_1"/>
<dbReference type="EMBL" id="DS995703">
    <property type="protein sequence ID" value="EEQ31169.1"/>
    <property type="molecule type" value="Genomic_DNA"/>
</dbReference>
<dbReference type="InterPro" id="IPR037460">
    <property type="entry name" value="SEST-like"/>
</dbReference>
<accession>C5FMR6</accession>
<keyword evidence="1" id="KW-0732">Signal</keyword>
<dbReference type="InterPro" id="IPR001087">
    <property type="entry name" value="GDSL"/>
</dbReference>
<dbReference type="CDD" id="cd01823">
    <property type="entry name" value="SEST_like"/>
    <property type="match status" value="1"/>
</dbReference>